<dbReference type="InterPro" id="IPR011576">
    <property type="entry name" value="Pyridox_Oxase_N"/>
</dbReference>
<reference evidence="3 4" key="1">
    <citation type="submission" date="2019-07" db="EMBL/GenBank/DDBJ databases">
        <title>Quadrisphaera sp. strain DD2A genome sequencing and assembly.</title>
        <authorList>
            <person name="Kim I."/>
        </authorList>
    </citation>
    <scope>NUCLEOTIDE SEQUENCE [LARGE SCALE GENOMIC DNA]</scope>
    <source>
        <strain evidence="3 4">DD2A</strain>
    </source>
</reference>
<proteinExistence type="predicted"/>
<gene>
    <name evidence="3" type="ORF">FMM08_12735</name>
</gene>
<dbReference type="PANTHER" id="PTHR35176">
    <property type="entry name" value="HEME OXYGENASE HI_0854-RELATED"/>
    <property type="match status" value="1"/>
</dbReference>
<dbReference type="GO" id="GO:0070967">
    <property type="term" value="F:coenzyme F420 binding"/>
    <property type="evidence" value="ECO:0007669"/>
    <property type="project" value="TreeGrafter"/>
</dbReference>
<dbReference type="Pfam" id="PF01243">
    <property type="entry name" value="PNPOx_N"/>
    <property type="match status" value="1"/>
</dbReference>
<evidence type="ECO:0000256" key="1">
    <source>
        <dbReference type="ARBA" id="ARBA00023002"/>
    </source>
</evidence>
<dbReference type="GO" id="GO:0005829">
    <property type="term" value="C:cytosol"/>
    <property type="evidence" value="ECO:0007669"/>
    <property type="project" value="TreeGrafter"/>
</dbReference>
<keyword evidence="1" id="KW-0560">Oxidoreductase</keyword>
<dbReference type="SUPFAM" id="SSF50475">
    <property type="entry name" value="FMN-binding split barrel"/>
    <property type="match status" value="1"/>
</dbReference>
<dbReference type="Proteomes" id="UP000321234">
    <property type="component" value="Unassembled WGS sequence"/>
</dbReference>
<dbReference type="RefSeq" id="WP_147926754.1">
    <property type="nucleotide sequence ID" value="NZ_VKAC01000007.1"/>
</dbReference>
<dbReference type="OrthoDB" id="157302at2"/>
<dbReference type="InterPro" id="IPR012349">
    <property type="entry name" value="Split_barrel_FMN-bd"/>
</dbReference>
<dbReference type="InterPro" id="IPR052019">
    <property type="entry name" value="F420H2_bilvrd_red/Heme_oxyg"/>
</dbReference>
<dbReference type="GO" id="GO:0016627">
    <property type="term" value="F:oxidoreductase activity, acting on the CH-CH group of donors"/>
    <property type="evidence" value="ECO:0007669"/>
    <property type="project" value="TreeGrafter"/>
</dbReference>
<comment type="caution">
    <text evidence="3">The sequence shown here is derived from an EMBL/GenBank/DDBJ whole genome shotgun (WGS) entry which is preliminary data.</text>
</comment>
<evidence type="ECO:0000313" key="4">
    <source>
        <dbReference type="Proteomes" id="UP000321234"/>
    </source>
</evidence>
<dbReference type="Gene3D" id="2.30.110.10">
    <property type="entry name" value="Electron Transport, Fmn-binding Protein, Chain A"/>
    <property type="match status" value="1"/>
</dbReference>
<sequence>MPAPSAAALRRLAEERTAWLCVLRPDGSPHLTPVWFCFVQGSWWVCSAARNRKVAHLTADPRVSIALPDGDHPLVAEGSARLMTSDFPPDVVAAFAERHGWDITDPGPEGPLALVEVPVSRWLMGG</sequence>
<organism evidence="3 4">
    <name type="scientific">Quadrisphaera setariae</name>
    <dbReference type="NCBI Taxonomy" id="2593304"/>
    <lineage>
        <taxon>Bacteria</taxon>
        <taxon>Bacillati</taxon>
        <taxon>Actinomycetota</taxon>
        <taxon>Actinomycetes</taxon>
        <taxon>Kineosporiales</taxon>
        <taxon>Kineosporiaceae</taxon>
        <taxon>Quadrisphaera</taxon>
    </lineage>
</organism>
<dbReference type="PANTHER" id="PTHR35176:SF6">
    <property type="entry name" value="HEME OXYGENASE HI_0854-RELATED"/>
    <property type="match status" value="1"/>
</dbReference>
<evidence type="ECO:0000313" key="3">
    <source>
        <dbReference type="EMBL" id="TXR55698.1"/>
    </source>
</evidence>
<accession>A0A5C8ZEU7</accession>
<feature type="domain" description="Pyridoxamine 5'-phosphate oxidase N-terminal" evidence="2">
    <location>
        <begin position="10"/>
        <end position="122"/>
    </location>
</feature>
<keyword evidence="4" id="KW-1185">Reference proteome</keyword>
<name>A0A5C8ZEU7_9ACTN</name>
<dbReference type="EMBL" id="VKAC01000007">
    <property type="protein sequence ID" value="TXR55698.1"/>
    <property type="molecule type" value="Genomic_DNA"/>
</dbReference>
<dbReference type="AlphaFoldDB" id="A0A5C8ZEU7"/>
<evidence type="ECO:0000259" key="2">
    <source>
        <dbReference type="Pfam" id="PF01243"/>
    </source>
</evidence>
<protein>
    <submittedName>
        <fullName evidence="3">Pyridoxamine 5'-phosphate oxidase</fullName>
    </submittedName>
</protein>